<dbReference type="AlphaFoldDB" id="A0A8E2JU23"/>
<evidence type="ECO:0000259" key="3">
    <source>
        <dbReference type="Pfam" id="PF03959"/>
    </source>
</evidence>
<comment type="similarity">
    <text evidence="1">Belongs to the LovG family.</text>
</comment>
<feature type="non-terminal residue" evidence="4">
    <location>
        <position position="218"/>
    </location>
</feature>
<gene>
    <name evidence="4" type="ORF">AOQ84DRAFT_247687</name>
</gene>
<dbReference type="Proteomes" id="UP000250140">
    <property type="component" value="Unassembled WGS sequence"/>
</dbReference>
<keyword evidence="5" id="KW-1185">Reference proteome</keyword>
<reference evidence="4 5" key="1">
    <citation type="journal article" date="2016" name="Nat. Commun.">
        <title>Ectomycorrhizal ecology is imprinted in the genome of the dominant symbiotic fungus Cenococcum geophilum.</title>
        <authorList>
            <consortium name="DOE Joint Genome Institute"/>
            <person name="Peter M."/>
            <person name="Kohler A."/>
            <person name="Ohm R.A."/>
            <person name="Kuo A."/>
            <person name="Krutzmann J."/>
            <person name="Morin E."/>
            <person name="Arend M."/>
            <person name="Barry K.W."/>
            <person name="Binder M."/>
            <person name="Choi C."/>
            <person name="Clum A."/>
            <person name="Copeland A."/>
            <person name="Grisel N."/>
            <person name="Haridas S."/>
            <person name="Kipfer T."/>
            <person name="LaButti K."/>
            <person name="Lindquist E."/>
            <person name="Lipzen A."/>
            <person name="Maire R."/>
            <person name="Meier B."/>
            <person name="Mihaltcheva S."/>
            <person name="Molinier V."/>
            <person name="Murat C."/>
            <person name="Poggeler S."/>
            <person name="Quandt C.A."/>
            <person name="Sperisen C."/>
            <person name="Tritt A."/>
            <person name="Tisserant E."/>
            <person name="Crous P.W."/>
            <person name="Henrissat B."/>
            <person name="Nehls U."/>
            <person name="Egli S."/>
            <person name="Spatafora J.W."/>
            <person name="Grigoriev I.V."/>
            <person name="Martin F.M."/>
        </authorList>
    </citation>
    <scope>NUCLEOTIDE SEQUENCE [LARGE SCALE GENOMIC DNA]</scope>
    <source>
        <strain evidence="4 5">CBS 207.34</strain>
    </source>
</reference>
<evidence type="ECO:0000313" key="4">
    <source>
        <dbReference type="EMBL" id="OCL09154.1"/>
    </source>
</evidence>
<feature type="non-terminal residue" evidence="4">
    <location>
        <position position="1"/>
    </location>
</feature>
<proteinExistence type="inferred from homology"/>
<organism evidence="4 5">
    <name type="scientific">Glonium stellatum</name>
    <dbReference type="NCBI Taxonomy" id="574774"/>
    <lineage>
        <taxon>Eukaryota</taxon>
        <taxon>Fungi</taxon>
        <taxon>Dikarya</taxon>
        <taxon>Ascomycota</taxon>
        <taxon>Pezizomycotina</taxon>
        <taxon>Dothideomycetes</taxon>
        <taxon>Pleosporomycetidae</taxon>
        <taxon>Gloniales</taxon>
        <taxon>Gloniaceae</taxon>
        <taxon>Glonium</taxon>
    </lineage>
</organism>
<dbReference type="PANTHER" id="PTHR48070:SF3">
    <property type="entry name" value="ESTERASE DBAE-RELATED"/>
    <property type="match status" value="1"/>
</dbReference>
<dbReference type="Pfam" id="PF03959">
    <property type="entry name" value="FSH1"/>
    <property type="match status" value="1"/>
</dbReference>
<dbReference type="GO" id="GO:0005634">
    <property type="term" value="C:nucleus"/>
    <property type="evidence" value="ECO:0007669"/>
    <property type="project" value="TreeGrafter"/>
</dbReference>
<dbReference type="PANTHER" id="PTHR48070">
    <property type="entry name" value="ESTERASE OVCA2"/>
    <property type="match status" value="1"/>
</dbReference>
<evidence type="ECO:0000256" key="2">
    <source>
        <dbReference type="ARBA" id="ARBA00022801"/>
    </source>
</evidence>
<accession>A0A8E2JU23</accession>
<dbReference type="InterPro" id="IPR005645">
    <property type="entry name" value="FSH-like_dom"/>
</dbReference>
<sequence length="218" mass="24120">PRILCLHGGGTSSLIFRIQARQLQQLLHNYVDFVYHDAPFECPPGPGVLPTFEGAGPFFRWTSGDDEPPTDENPFDFVTIDESIRRLRDELGPFEGIFAFSQGVRVAATLLSRAQRSSDSPQAQELNGEVRDFRFGIFVGGTFPPLHDGNPPTPPQASAVRIHLPTIHVLGSDDPFRLESLKMLNVVCEPKSTTIISFEGKHEIPSHSRDVGILADYI</sequence>
<protein>
    <submittedName>
        <fullName evidence="4">Oxidoreductase</fullName>
    </submittedName>
</protein>
<keyword evidence="2" id="KW-0378">Hydrolase</keyword>
<dbReference type="InterPro" id="IPR050593">
    <property type="entry name" value="LovG"/>
</dbReference>
<dbReference type="GO" id="GO:0044550">
    <property type="term" value="P:secondary metabolite biosynthetic process"/>
    <property type="evidence" value="ECO:0007669"/>
    <property type="project" value="TreeGrafter"/>
</dbReference>
<dbReference type="SUPFAM" id="SSF53474">
    <property type="entry name" value="alpha/beta-Hydrolases"/>
    <property type="match status" value="1"/>
</dbReference>
<dbReference type="InterPro" id="IPR029058">
    <property type="entry name" value="AB_hydrolase_fold"/>
</dbReference>
<evidence type="ECO:0000313" key="5">
    <source>
        <dbReference type="Proteomes" id="UP000250140"/>
    </source>
</evidence>
<feature type="domain" description="Serine hydrolase" evidence="3">
    <location>
        <begin position="2"/>
        <end position="209"/>
    </location>
</feature>
<dbReference type="EMBL" id="KV749500">
    <property type="protein sequence ID" value="OCL09154.1"/>
    <property type="molecule type" value="Genomic_DNA"/>
</dbReference>
<dbReference type="OrthoDB" id="414698at2759"/>
<name>A0A8E2JU23_9PEZI</name>
<evidence type="ECO:0000256" key="1">
    <source>
        <dbReference type="ARBA" id="ARBA00005863"/>
    </source>
</evidence>
<dbReference type="Gene3D" id="3.40.50.1820">
    <property type="entry name" value="alpha/beta hydrolase"/>
    <property type="match status" value="1"/>
</dbReference>
<dbReference type="GO" id="GO:0016787">
    <property type="term" value="F:hydrolase activity"/>
    <property type="evidence" value="ECO:0007669"/>
    <property type="project" value="UniProtKB-KW"/>
</dbReference>
<dbReference type="GO" id="GO:0005737">
    <property type="term" value="C:cytoplasm"/>
    <property type="evidence" value="ECO:0007669"/>
    <property type="project" value="TreeGrafter"/>
</dbReference>